<reference evidence="2" key="1">
    <citation type="submission" date="2021-10" db="EMBL/GenBank/DDBJ databases">
        <title>De novo Genome Assembly of Clathrus columnatus (Basidiomycota, Fungi) Using Illumina and Nanopore Sequence Data.</title>
        <authorList>
            <person name="Ogiso-Tanaka E."/>
            <person name="Itagaki H."/>
            <person name="Hosoya T."/>
            <person name="Hosaka K."/>
        </authorList>
    </citation>
    <scope>NUCLEOTIDE SEQUENCE</scope>
    <source>
        <strain evidence="2">MO-923</strain>
    </source>
</reference>
<accession>A0AAV5AFK4</accession>
<feature type="compositionally biased region" description="Low complexity" evidence="1">
    <location>
        <begin position="193"/>
        <end position="209"/>
    </location>
</feature>
<feature type="compositionally biased region" description="Basic residues" evidence="1">
    <location>
        <begin position="55"/>
        <end position="64"/>
    </location>
</feature>
<keyword evidence="3" id="KW-1185">Reference proteome</keyword>
<feature type="compositionally biased region" description="Polar residues" evidence="1">
    <location>
        <begin position="388"/>
        <end position="399"/>
    </location>
</feature>
<feature type="region of interest" description="Disordered" evidence="1">
    <location>
        <begin position="20"/>
        <end position="132"/>
    </location>
</feature>
<feature type="compositionally biased region" description="Low complexity" evidence="1">
    <location>
        <begin position="216"/>
        <end position="231"/>
    </location>
</feature>
<dbReference type="EMBL" id="BPWL01000008">
    <property type="protein sequence ID" value="GJJ13426.1"/>
    <property type="molecule type" value="Genomic_DNA"/>
</dbReference>
<feature type="compositionally biased region" description="Low complexity" evidence="1">
    <location>
        <begin position="454"/>
        <end position="468"/>
    </location>
</feature>
<proteinExistence type="predicted"/>
<feature type="compositionally biased region" description="Pro residues" evidence="1">
    <location>
        <begin position="36"/>
        <end position="51"/>
    </location>
</feature>
<feature type="compositionally biased region" description="Polar residues" evidence="1">
    <location>
        <begin position="86"/>
        <end position="99"/>
    </location>
</feature>
<feature type="region of interest" description="Disordered" evidence="1">
    <location>
        <begin position="580"/>
        <end position="599"/>
    </location>
</feature>
<feature type="region of interest" description="Disordered" evidence="1">
    <location>
        <begin position="339"/>
        <end position="427"/>
    </location>
</feature>
<protein>
    <submittedName>
        <fullName evidence="2">Uncharacterized protein</fullName>
    </submittedName>
</protein>
<evidence type="ECO:0000256" key="1">
    <source>
        <dbReference type="SAM" id="MobiDB-lite"/>
    </source>
</evidence>
<feature type="compositionally biased region" description="Low complexity" evidence="1">
    <location>
        <begin position="25"/>
        <end position="35"/>
    </location>
</feature>
<sequence length="707" mass="75989">MDPSWCPGCDRLILPKRFLVPVNPPASDNQPSQQQSPPPPPPPPASTPVPSSPQVRKKHTHQPKRLGGGLLQGTGRVRPGVPLKSSAGSNTTKSDTSSPAKKETQNNTQQQRSQRKSRVVISQDPTPLYCSEECRLRDLKNSFIESESAGFAGAPAALNHIAKLEHIQQLEKSLQSQRNTSRRHSSMVSPTLSQSPTDSCSSGPSTSSPHCPPPSQQQQPQPAAPSTSAPKPKIKPIFRTSSYTSTSTTSSSTNKGQQQPPTRPAARRNSSTSSLLSRGMPSWGSPTKAALAPPATSRYTACSSSCSLDSTTATSVSMSLSMSSLFEDSPTLALARQSLDTEGTTPPSGSGSGSGSDDKKKLNNKAKRVSFAGDSKPISESPEEDTKIPSTSTSVTQMASRTGSSSNVNNSGNDTTTTTTTTTNTRRRTPPYFEALSLSPKDRVRPSSLPVAPATTANNTTATTTQQQSVCPPAVSHSSPAIALLPTRGAGIRKSASAIYKVAMWPEDEKRTTESAKVHGELLRGYAKRFGPREGRSLVWSQLWVSADRASSPTSTGTRDKSPTSPITINNTAAAAVATTRPSILTNSDHEAHSDSDTSYWAQWESQQAAVRARRKAEDAVARLEEERVIGELLDGAGMREEDQPQARRMRRMAYDGMPGPAELRGLTYRFDRFLYDLGDFTQEPCDGQTCMPVPVQEKKRLFNFED</sequence>
<dbReference type="AlphaFoldDB" id="A0AAV5AFK4"/>
<feature type="compositionally biased region" description="Low complexity" evidence="1">
    <location>
        <begin position="240"/>
        <end position="253"/>
    </location>
</feature>
<comment type="caution">
    <text evidence="2">The sequence shown here is derived from an EMBL/GenBank/DDBJ whole genome shotgun (WGS) entry which is preliminary data.</text>
</comment>
<feature type="compositionally biased region" description="Polar residues" evidence="1">
    <location>
        <begin position="170"/>
        <end position="179"/>
    </location>
</feature>
<evidence type="ECO:0000313" key="3">
    <source>
        <dbReference type="Proteomes" id="UP001050691"/>
    </source>
</evidence>
<evidence type="ECO:0000313" key="2">
    <source>
        <dbReference type="EMBL" id="GJJ13426.1"/>
    </source>
</evidence>
<feature type="region of interest" description="Disordered" evidence="1">
    <location>
        <begin position="170"/>
        <end position="294"/>
    </location>
</feature>
<dbReference type="Proteomes" id="UP001050691">
    <property type="component" value="Unassembled WGS sequence"/>
</dbReference>
<name>A0AAV5AFK4_9AGAM</name>
<feature type="region of interest" description="Disordered" evidence="1">
    <location>
        <begin position="442"/>
        <end position="477"/>
    </location>
</feature>
<feature type="region of interest" description="Disordered" evidence="1">
    <location>
        <begin position="549"/>
        <end position="575"/>
    </location>
</feature>
<gene>
    <name evidence="2" type="ORF">Clacol_007680</name>
</gene>
<feature type="compositionally biased region" description="Low complexity" evidence="1">
    <location>
        <begin position="400"/>
        <end position="424"/>
    </location>
</feature>
<organism evidence="2 3">
    <name type="scientific">Clathrus columnatus</name>
    <dbReference type="NCBI Taxonomy" id="1419009"/>
    <lineage>
        <taxon>Eukaryota</taxon>
        <taxon>Fungi</taxon>
        <taxon>Dikarya</taxon>
        <taxon>Basidiomycota</taxon>
        <taxon>Agaricomycotina</taxon>
        <taxon>Agaricomycetes</taxon>
        <taxon>Phallomycetidae</taxon>
        <taxon>Phallales</taxon>
        <taxon>Clathraceae</taxon>
        <taxon>Clathrus</taxon>
    </lineage>
</organism>